<dbReference type="RefSeq" id="WP_105016628.1">
    <property type="nucleotide sequence ID" value="NZ_MSCN01000001.1"/>
</dbReference>
<keyword evidence="1" id="KW-0812">Transmembrane</keyword>
<accession>A0A2S7WRT9</accession>
<keyword evidence="1" id="KW-0472">Membrane</keyword>
<evidence type="ECO:0000313" key="2">
    <source>
        <dbReference type="EMBL" id="PQJ80031.1"/>
    </source>
</evidence>
<protein>
    <submittedName>
        <fullName evidence="2">Uncharacterized protein</fullName>
    </submittedName>
</protein>
<evidence type="ECO:0000313" key="3">
    <source>
        <dbReference type="Proteomes" id="UP000238882"/>
    </source>
</evidence>
<keyword evidence="3" id="KW-1185">Reference proteome</keyword>
<sequence length="220" mass="25912">MKLKNIHIEDIEDVIVKIEKSFQIQFENNELKEVKTFGDLCYAFKMKIDLKNSDDCTSQQAFYKLRKAISETTIINKDQINQDINLETLFPKKRRRRNIKKLEKNLGFQLSILSPKQSTINGISCLFFVFFITLFFSWKIGVLGIIIALFSFVFAYKTANTLNVKTIKDLIYKTKKENYLNARRNKKTFNKKEIDTIIIDLFSDYLDLDKKLLTKDAELY</sequence>
<evidence type="ECO:0000256" key="1">
    <source>
        <dbReference type="SAM" id="Phobius"/>
    </source>
</evidence>
<name>A0A2S7WRT9_9FLAO</name>
<comment type="caution">
    <text evidence="2">The sequence shown here is derived from an EMBL/GenBank/DDBJ whole genome shotgun (WGS) entry which is preliminary data.</text>
</comment>
<gene>
    <name evidence="2" type="ORF">BTO18_12990</name>
</gene>
<dbReference type="OrthoDB" id="668798at2"/>
<dbReference type="EMBL" id="MSCN01000001">
    <property type="protein sequence ID" value="PQJ80031.1"/>
    <property type="molecule type" value="Genomic_DNA"/>
</dbReference>
<feature type="transmembrane region" description="Helical" evidence="1">
    <location>
        <begin position="126"/>
        <end position="156"/>
    </location>
</feature>
<dbReference type="Proteomes" id="UP000238882">
    <property type="component" value="Unassembled WGS sequence"/>
</dbReference>
<reference evidence="2 3" key="1">
    <citation type="submission" date="2016-12" db="EMBL/GenBank/DDBJ databases">
        <title>Trade-off between light-utilization and light-protection in marine flavobacteria.</title>
        <authorList>
            <person name="Kumagai Y."/>
            <person name="Yoshizawa S."/>
            <person name="Kogure K."/>
            <person name="Iwasaki W."/>
        </authorList>
    </citation>
    <scope>NUCLEOTIDE SEQUENCE [LARGE SCALE GENOMIC DNA]</scope>
    <source>
        <strain evidence="2 3">NBRC 108759</strain>
    </source>
</reference>
<dbReference type="AlphaFoldDB" id="A0A2S7WRT9"/>
<proteinExistence type="predicted"/>
<organism evidence="2 3">
    <name type="scientific">Polaribacter porphyrae</name>
    <dbReference type="NCBI Taxonomy" id="1137780"/>
    <lineage>
        <taxon>Bacteria</taxon>
        <taxon>Pseudomonadati</taxon>
        <taxon>Bacteroidota</taxon>
        <taxon>Flavobacteriia</taxon>
        <taxon>Flavobacteriales</taxon>
        <taxon>Flavobacteriaceae</taxon>
    </lineage>
</organism>
<keyword evidence="1" id="KW-1133">Transmembrane helix</keyword>